<feature type="compositionally biased region" description="Low complexity" evidence="10">
    <location>
        <begin position="969"/>
        <end position="992"/>
    </location>
</feature>
<feature type="compositionally biased region" description="Low complexity" evidence="10">
    <location>
        <begin position="1116"/>
        <end position="1130"/>
    </location>
</feature>
<name>A0A2J7PH68_9NEOP</name>
<organism evidence="12 13">
    <name type="scientific">Cryptotermes secundus</name>
    <dbReference type="NCBI Taxonomy" id="105785"/>
    <lineage>
        <taxon>Eukaryota</taxon>
        <taxon>Metazoa</taxon>
        <taxon>Ecdysozoa</taxon>
        <taxon>Arthropoda</taxon>
        <taxon>Hexapoda</taxon>
        <taxon>Insecta</taxon>
        <taxon>Pterygota</taxon>
        <taxon>Neoptera</taxon>
        <taxon>Polyneoptera</taxon>
        <taxon>Dictyoptera</taxon>
        <taxon>Blattodea</taxon>
        <taxon>Blattoidea</taxon>
        <taxon>Termitoidae</taxon>
        <taxon>Kalotermitidae</taxon>
        <taxon>Cryptotermitinae</taxon>
        <taxon>Cryptotermes</taxon>
    </lineage>
</organism>
<dbReference type="Proteomes" id="UP000235965">
    <property type="component" value="Unassembled WGS sequence"/>
</dbReference>
<dbReference type="InParanoid" id="A0A2J7PH68"/>
<feature type="compositionally biased region" description="Polar residues" evidence="10">
    <location>
        <begin position="1411"/>
        <end position="1422"/>
    </location>
</feature>
<feature type="compositionally biased region" description="Polar residues" evidence="10">
    <location>
        <begin position="1016"/>
        <end position="1028"/>
    </location>
</feature>
<keyword evidence="5 9" id="KW-0010">Activator</keyword>
<evidence type="ECO:0000256" key="7">
    <source>
        <dbReference type="ARBA" id="ARBA00023242"/>
    </source>
</evidence>
<feature type="compositionally biased region" description="Pro residues" evidence="10">
    <location>
        <begin position="1592"/>
        <end position="1602"/>
    </location>
</feature>
<comment type="caution">
    <text evidence="12">The sequence shown here is derived from an EMBL/GenBank/DDBJ whole genome shotgun (WGS) entry which is preliminary data.</text>
</comment>
<keyword evidence="7 9" id="KW-0539">Nucleus</keyword>
<dbReference type="GO" id="GO:0016592">
    <property type="term" value="C:mediator complex"/>
    <property type="evidence" value="ECO:0007669"/>
    <property type="project" value="InterPro"/>
</dbReference>
<feature type="compositionally biased region" description="Basic and acidic residues" evidence="10">
    <location>
        <begin position="1435"/>
        <end position="1449"/>
    </location>
</feature>
<comment type="function">
    <text evidence="9">Component of the Mediator complex, a coactivator involved in the regulated transcription of nearly all RNA polymerase II-dependent genes. Mediator functions as a bridge to convey information from gene-specific regulatory proteins to the basal RNA polymerase II transcription machinery. Mediator is recruited to promoters by direct interactions with regulatory proteins and serves as a scaffold for the assembly of a functional preinitiation complex with RNA polymerase II and the general transcription factors.</text>
</comment>
<feature type="compositionally biased region" description="Polar residues" evidence="10">
    <location>
        <begin position="1525"/>
        <end position="1546"/>
    </location>
</feature>
<evidence type="ECO:0000259" key="11">
    <source>
        <dbReference type="Pfam" id="PF10744"/>
    </source>
</evidence>
<dbReference type="PANTHER" id="PTHR12881">
    <property type="entry name" value="MEDIATOR OF RNA POLYMERASE II TRANSCRIPTION SUBUNIT 1"/>
    <property type="match status" value="1"/>
</dbReference>
<dbReference type="OrthoDB" id="2281547at2759"/>
<keyword evidence="13" id="KW-1185">Reference proteome</keyword>
<dbReference type="FunCoup" id="A0A2J7PH68">
    <property type="interactions" value="240"/>
</dbReference>
<evidence type="ECO:0000256" key="2">
    <source>
        <dbReference type="ARBA" id="ARBA00006210"/>
    </source>
</evidence>
<dbReference type="Pfam" id="PF10744">
    <property type="entry name" value="Med1"/>
    <property type="match status" value="1"/>
</dbReference>
<gene>
    <name evidence="12" type="ORF">B7P43_G14260</name>
</gene>
<evidence type="ECO:0000256" key="1">
    <source>
        <dbReference type="ARBA" id="ARBA00004123"/>
    </source>
</evidence>
<feature type="compositionally biased region" description="Basic and acidic residues" evidence="10">
    <location>
        <begin position="1222"/>
        <end position="1267"/>
    </location>
</feature>
<feature type="region of interest" description="Disordered" evidence="10">
    <location>
        <begin position="1303"/>
        <end position="1369"/>
    </location>
</feature>
<feature type="compositionally biased region" description="Low complexity" evidence="10">
    <location>
        <begin position="1158"/>
        <end position="1218"/>
    </location>
</feature>
<protein>
    <recommendedName>
        <fullName evidence="3 9">Mediator of RNA polymerase II transcription subunit 1</fullName>
    </recommendedName>
    <alternativeName>
        <fullName evidence="8 9">Mediator complex subunit 1</fullName>
    </alternativeName>
</protein>
<feature type="compositionally biased region" description="Polar residues" evidence="10">
    <location>
        <begin position="1349"/>
        <end position="1360"/>
    </location>
</feature>
<comment type="similarity">
    <text evidence="2 9">Belongs to the Mediator complex subunit 1 family.</text>
</comment>
<keyword evidence="6 9" id="KW-0804">Transcription</keyword>
<feature type="compositionally biased region" description="Low complexity" evidence="10">
    <location>
        <begin position="550"/>
        <end position="569"/>
    </location>
</feature>
<feature type="compositionally biased region" description="Polar residues" evidence="10">
    <location>
        <begin position="853"/>
        <end position="900"/>
    </location>
</feature>
<dbReference type="InterPro" id="IPR051999">
    <property type="entry name" value="Mediator_complex_subunit_1"/>
</dbReference>
<proteinExistence type="inferred from homology"/>
<feature type="compositionally biased region" description="Low complexity" evidence="10">
    <location>
        <begin position="948"/>
        <end position="959"/>
    </location>
</feature>
<dbReference type="InterPro" id="IPR019680">
    <property type="entry name" value="Mediator_Med1"/>
</dbReference>
<evidence type="ECO:0000256" key="10">
    <source>
        <dbReference type="SAM" id="MobiDB-lite"/>
    </source>
</evidence>
<feature type="compositionally biased region" description="Low complexity" evidence="10">
    <location>
        <begin position="1078"/>
        <end position="1087"/>
    </location>
</feature>
<evidence type="ECO:0000313" key="13">
    <source>
        <dbReference type="Proteomes" id="UP000235965"/>
    </source>
</evidence>
<comment type="subcellular location">
    <subcellularLocation>
        <location evidence="1 9">Nucleus</location>
    </subcellularLocation>
</comment>
<sequence length="1649" mass="174228">MDKAKEWQLELLMEKLRSKAGQFKSFVESAKALRMSLLDKRYPVDSVEKNQLQKCLDILQHSIKVTSLQGMVERLESVTRQLGLKFSPGGSPLDWFISSDMFYLEVMLESTGGVKDVRIHHEGKVEQQSCEELVSCLSNGDFADFTAQLEGLASIYQLNAEKKVKCKAFSALQSLEADLATLATFQAFIKEPFNLVHKSPVGILEKRRGGHAMKLTYLVPPYDLLDQQTNSSLPLSVQEVTSRNLGYSVMVCMEGSAAHKLQTAPLISVNRSPNGKSSPLYAPLSANNSATLPACFALRLNNPMPMCLPLVRRIQQITEMECGDLSTPHPLLSLVTQHASTGQLDCANNRGLFVTLPDQQHCYFMTESKNLEGILVSNISFTHPAHVPQILMLLRQQALFNVLVSSCIRPASKHADLESVVMLEVTALSWQHLSVSFEHPLEETMTTAELDLTDISSIKCKVYGASNGENGCTPEHASKVLQRCWSIPVTMRSLIRLWQSQNLRSNGLAAGGNLSLPPGSDPGRGHGGSNGSHSMPPDFDVSHIKTEPDGGSLPHSQSLSGSGSRQGFGPDMPDTGVSFQSPGNPMDSSVSNTFQFGALLSGQGSGGKGPVLLNMLSEQTSNSKKQRKRTNKDGMWRSPKRKQSEECEIVLETSSSDSTPLGTPTSRDAPMETSLDCEEEKTGSDFGEEEIMPVQEVEEIIVRKARKEKKTSPPTIILDLAESKSLVAPSVSITPITSSSSNFNSVLTGMGLERRPGIEIIPIVSTPATSLHTSITITPISSKVVAADDRNNRDRKGGKSRTEDKMRPDKKRNKRKREDSPSGCSGGSGIAMGPPDKLPPKQDPLSKPVSVSIKPTESPPLTSVRPSSPASALRKVTSSPTHLNISMTKSGSSKPSTSHQSPKHSPGYTSSPKHHGTSSPKQQSSGGSGKPSMSALKSAANSPSTAGKSGSDVAKVKSSSSKDKDRKVSSSFSGGSSGSGSSPKLKSSSVKLKQLDMTSGSGDGSTGSQGGAGTPPSVTIDGSKSLSAVPQARNRKGSLSAVIDKLKSAQHQGPEPGEVVKEGRGSGTNPSTKIPGDTSGSTVSSSSKNPGEYMVKPSSEGIKITINKTRTKDSKSGVVKTSSSSTGSGSPKTHTGLKPGVNSGPASKKPHQMLQQKSASGNSSSSGISSSSSKAGSSSASGNPSSKIPSSTKSSSSPVSGILSKSTSKSSGSPKMSSLADASRRDNKPRPPKTSSDRDKSVFSKGADARKSSPVGMRDELESERPLKLVTAHAKMEPSLPPQLMVEGMIKSLDTKFQIPKLSARSGNLNEGDSKKQSSDKTAIGGTESSSRMDSGARPLDLVGKADASNASAKFQSLSKTTDDLKGSKIPAVVSVTPQIAISSLTTQALKQPTTTFPSVSSKLQDISIDTGPQISTPTSVAIVTSLPSSSSEPSSRESVEISRMKPDLSRSAQISGNNAKEETTIQATGKLENPAKSYSANNNNDPSVLSALHPNKSLDSSQNKFTSSSSQKQAEDSKKLVNLSDISSKSTGLNKMTPTPTTSQEAAEILLDMSASTSLPNKPLPADPQPGKLATVPERAVAVSAPSRRNTPPPPLPPPQPSVQVHIVQSPAATPTTASPMVITSPHSASPCSIDDELMDEALVGMGK</sequence>
<feature type="compositionally biased region" description="Polar residues" evidence="10">
    <location>
        <begin position="1477"/>
        <end position="1488"/>
    </location>
</feature>
<dbReference type="EMBL" id="NEVH01025149">
    <property type="protein sequence ID" value="PNF15674.1"/>
    <property type="molecule type" value="Genomic_DNA"/>
</dbReference>
<keyword evidence="4 9" id="KW-0805">Transcription regulation</keyword>
<evidence type="ECO:0000256" key="6">
    <source>
        <dbReference type="ARBA" id="ARBA00023163"/>
    </source>
</evidence>
<feature type="region of interest" description="Disordered" evidence="10">
    <location>
        <begin position="509"/>
        <end position="588"/>
    </location>
</feature>
<evidence type="ECO:0000256" key="3">
    <source>
        <dbReference type="ARBA" id="ARBA00020612"/>
    </source>
</evidence>
<reference evidence="12 13" key="1">
    <citation type="submission" date="2017-12" db="EMBL/GenBank/DDBJ databases">
        <title>Hemimetabolous genomes reveal molecular basis of termite eusociality.</title>
        <authorList>
            <person name="Harrison M.C."/>
            <person name="Jongepier E."/>
            <person name="Robertson H.M."/>
            <person name="Arning N."/>
            <person name="Bitard-Feildel T."/>
            <person name="Chao H."/>
            <person name="Childers C.P."/>
            <person name="Dinh H."/>
            <person name="Doddapaneni H."/>
            <person name="Dugan S."/>
            <person name="Gowin J."/>
            <person name="Greiner C."/>
            <person name="Han Y."/>
            <person name="Hu H."/>
            <person name="Hughes D.S.T."/>
            <person name="Huylmans A.-K."/>
            <person name="Kemena C."/>
            <person name="Kremer L.P.M."/>
            <person name="Lee S.L."/>
            <person name="Lopez-Ezquerra A."/>
            <person name="Mallet L."/>
            <person name="Monroy-Kuhn J.M."/>
            <person name="Moser A."/>
            <person name="Murali S.C."/>
            <person name="Muzny D.M."/>
            <person name="Otani S."/>
            <person name="Piulachs M.-D."/>
            <person name="Poelchau M."/>
            <person name="Qu J."/>
            <person name="Schaub F."/>
            <person name="Wada-Katsumata A."/>
            <person name="Worley K.C."/>
            <person name="Xie Q."/>
            <person name="Ylla G."/>
            <person name="Poulsen M."/>
            <person name="Gibbs R.A."/>
            <person name="Schal C."/>
            <person name="Richards S."/>
            <person name="Belles X."/>
            <person name="Korb J."/>
            <person name="Bornberg-Bauer E."/>
        </authorList>
    </citation>
    <scope>NUCLEOTIDE SEQUENCE [LARGE SCALE GENOMIC DNA]</scope>
    <source>
        <tissue evidence="12">Whole body</tissue>
    </source>
</reference>
<feature type="compositionally biased region" description="Gly residues" evidence="10">
    <location>
        <begin position="1001"/>
        <end position="1013"/>
    </location>
</feature>
<feature type="domain" description="Mediator complex subunit Med1" evidence="11">
    <location>
        <begin position="53"/>
        <end position="409"/>
    </location>
</feature>
<feature type="region of interest" description="Disordered" evidence="10">
    <location>
        <begin position="1409"/>
        <end position="1634"/>
    </location>
</feature>
<feature type="compositionally biased region" description="Polar residues" evidence="10">
    <location>
        <begin position="652"/>
        <end position="666"/>
    </location>
</feature>
<evidence type="ECO:0000313" key="12">
    <source>
        <dbReference type="EMBL" id="PNF15674.1"/>
    </source>
</evidence>
<dbReference type="GO" id="GO:0045944">
    <property type="term" value="P:positive regulation of transcription by RNA polymerase II"/>
    <property type="evidence" value="ECO:0007669"/>
    <property type="project" value="UniProtKB-ARBA"/>
</dbReference>
<feature type="compositionally biased region" description="Low complexity" evidence="10">
    <location>
        <begin position="1501"/>
        <end position="1513"/>
    </location>
</feature>
<evidence type="ECO:0000256" key="8">
    <source>
        <dbReference type="ARBA" id="ARBA00031254"/>
    </source>
</evidence>
<feature type="region of interest" description="Disordered" evidence="10">
    <location>
        <begin position="618"/>
        <end position="675"/>
    </location>
</feature>
<dbReference type="STRING" id="105785.A0A2J7PH68"/>
<evidence type="ECO:0000256" key="5">
    <source>
        <dbReference type="ARBA" id="ARBA00023159"/>
    </source>
</evidence>
<evidence type="ECO:0000256" key="9">
    <source>
        <dbReference type="RuleBase" id="RU364059"/>
    </source>
</evidence>
<feature type="region of interest" description="Disordered" evidence="10">
    <location>
        <begin position="786"/>
        <end position="1275"/>
    </location>
</feature>
<dbReference type="PANTHER" id="PTHR12881:SF10">
    <property type="entry name" value="MEDIATOR OF RNA POLYMERASE II TRANSCRIPTION SUBUNIT 1"/>
    <property type="match status" value="1"/>
</dbReference>
<dbReference type="GO" id="GO:0003712">
    <property type="term" value="F:transcription coregulator activity"/>
    <property type="evidence" value="ECO:0007669"/>
    <property type="project" value="InterPro"/>
</dbReference>
<feature type="compositionally biased region" description="Polar residues" evidence="10">
    <location>
        <begin position="577"/>
        <end position="588"/>
    </location>
</feature>
<accession>A0A2J7PH68</accession>
<feature type="compositionally biased region" description="Basic and acidic residues" evidence="10">
    <location>
        <begin position="786"/>
        <end position="807"/>
    </location>
</feature>
<evidence type="ECO:0000256" key="4">
    <source>
        <dbReference type="ARBA" id="ARBA00023015"/>
    </source>
</evidence>
<feature type="compositionally biased region" description="Low complexity" evidence="10">
    <location>
        <begin position="1423"/>
        <end position="1434"/>
    </location>
</feature>